<dbReference type="OMA" id="QNATQIR"/>
<proteinExistence type="predicted"/>
<evidence type="ECO:0000256" key="1">
    <source>
        <dbReference type="SAM" id="MobiDB-lite"/>
    </source>
</evidence>
<keyword evidence="3" id="KW-1185">Reference proteome</keyword>
<feature type="region of interest" description="Disordered" evidence="1">
    <location>
        <begin position="48"/>
        <end position="75"/>
    </location>
</feature>
<dbReference type="Proteomes" id="UP000277928">
    <property type="component" value="Unassembled WGS sequence"/>
</dbReference>
<evidence type="ECO:0000313" key="3">
    <source>
        <dbReference type="Proteomes" id="UP000277928"/>
    </source>
</evidence>
<gene>
    <name evidence="2" type="ORF">NLS_LOCUS2478</name>
</gene>
<organism evidence="2 3">
    <name type="scientific">Litomosoides sigmodontis</name>
    <name type="common">Filarial nematode worm</name>
    <dbReference type="NCBI Taxonomy" id="42156"/>
    <lineage>
        <taxon>Eukaryota</taxon>
        <taxon>Metazoa</taxon>
        <taxon>Ecdysozoa</taxon>
        <taxon>Nematoda</taxon>
        <taxon>Chromadorea</taxon>
        <taxon>Rhabditida</taxon>
        <taxon>Spirurina</taxon>
        <taxon>Spiruromorpha</taxon>
        <taxon>Filarioidea</taxon>
        <taxon>Onchocercidae</taxon>
        <taxon>Litomosoides</taxon>
    </lineage>
</organism>
<reference evidence="2 3" key="1">
    <citation type="submission" date="2018-08" db="EMBL/GenBank/DDBJ databases">
        <authorList>
            <person name="Laetsch R D."/>
            <person name="Stevens L."/>
            <person name="Kumar S."/>
            <person name="Blaxter L. M."/>
        </authorList>
    </citation>
    <scope>NUCLEOTIDE SEQUENCE [LARGE SCALE GENOMIC DNA]</scope>
</reference>
<dbReference type="AlphaFoldDB" id="A0A3P6T3R9"/>
<sequence length="75" mass="8361">MSQNAAQIRKQLINLERDERALQRLHVNFTGLARVLQLESMRLDALKSRIQSSQSTSSPNTSAGPDFSSIKMSDS</sequence>
<dbReference type="EMBL" id="UYRX01000114">
    <property type="protein sequence ID" value="VDK74440.1"/>
    <property type="molecule type" value="Genomic_DNA"/>
</dbReference>
<name>A0A3P6T3R9_LITSI</name>
<protein>
    <submittedName>
        <fullName evidence="2">Uncharacterized protein</fullName>
    </submittedName>
</protein>
<evidence type="ECO:0000313" key="2">
    <source>
        <dbReference type="EMBL" id="VDK74440.1"/>
    </source>
</evidence>
<accession>A0A3P6T3R9</accession>
<feature type="compositionally biased region" description="Low complexity" evidence="1">
    <location>
        <begin position="48"/>
        <end position="62"/>
    </location>
</feature>
<dbReference type="OrthoDB" id="5828508at2759"/>